<gene>
    <name evidence="1" type="ORF">HDA45_003128</name>
</gene>
<proteinExistence type="predicted"/>
<accession>A0A841B278</accession>
<organism evidence="1 2">
    <name type="scientific">Amycolatopsis umgeniensis</name>
    <dbReference type="NCBI Taxonomy" id="336628"/>
    <lineage>
        <taxon>Bacteria</taxon>
        <taxon>Bacillati</taxon>
        <taxon>Actinomycetota</taxon>
        <taxon>Actinomycetes</taxon>
        <taxon>Pseudonocardiales</taxon>
        <taxon>Pseudonocardiaceae</taxon>
        <taxon>Amycolatopsis</taxon>
    </lineage>
</organism>
<dbReference type="RefSeq" id="WP_184895933.1">
    <property type="nucleotide sequence ID" value="NZ_JACHMX010000001.1"/>
</dbReference>
<evidence type="ECO:0000313" key="1">
    <source>
        <dbReference type="EMBL" id="MBB5853041.1"/>
    </source>
</evidence>
<sequence>MYVGQATGGLLVATSAPRLLVPGVAKATFGTSDVAKVAFATLKPMRWT</sequence>
<dbReference type="Proteomes" id="UP000580861">
    <property type="component" value="Unassembled WGS sequence"/>
</dbReference>
<reference evidence="1 2" key="1">
    <citation type="submission" date="2020-08" db="EMBL/GenBank/DDBJ databases">
        <title>Sequencing the genomes of 1000 actinobacteria strains.</title>
        <authorList>
            <person name="Klenk H.-P."/>
        </authorList>
    </citation>
    <scope>NUCLEOTIDE SEQUENCE [LARGE SCALE GENOMIC DNA]</scope>
    <source>
        <strain evidence="1 2">DSM 45272</strain>
    </source>
</reference>
<name>A0A841B278_9PSEU</name>
<evidence type="ECO:0000313" key="2">
    <source>
        <dbReference type="Proteomes" id="UP000580861"/>
    </source>
</evidence>
<keyword evidence="2" id="KW-1185">Reference proteome</keyword>
<dbReference type="EMBL" id="JACHMX010000001">
    <property type="protein sequence ID" value="MBB5853041.1"/>
    <property type="molecule type" value="Genomic_DNA"/>
</dbReference>
<protein>
    <submittedName>
        <fullName evidence="1">Uncharacterized protein</fullName>
    </submittedName>
</protein>
<dbReference type="AlphaFoldDB" id="A0A841B278"/>
<comment type="caution">
    <text evidence="1">The sequence shown here is derived from an EMBL/GenBank/DDBJ whole genome shotgun (WGS) entry which is preliminary data.</text>
</comment>